<dbReference type="PANTHER" id="PTHR43877">
    <property type="entry name" value="AMINOALKYLPHOSPHONATE N-ACETYLTRANSFERASE-RELATED-RELATED"/>
    <property type="match status" value="1"/>
</dbReference>
<dbReference type="PROSITE" id="PS51186">
    <property type="entry name" value="GNAT"/>
    <property type="match status" value="1"/>
</dbReference>
<dbReference type="CDD" id="cd04301">
    <property type="entry name" value="NAT_SF"/>
    <property type="match status" value="1"/>
</dbReference>
<dbReference type="InterPro" id="IPR000182">
    <property type="entry name" value="GNAT_dom"/>
</dbReference>
<dbReference type="AlphaFoldDB" id="A0A848NSL6"/>
<gene>
    <name evidence="4" type="ORF">HGR00_09240</name>
</gene>
<dbReference type="Gene3D" id="3.40.630.30">
    <property type="match status" value="1"/>
</dbReference>
<evidence type="ECO:0000256" key="2">
    <source>
        <dbReference type="ARBA" id="ARBA00023315"/>
    </source>
</evidence>
<protein>
    <submittedName>
        <fullName evidence="4">GNAT family N-acetyltransferase</fullName>
    </submittedName>
</protein>
<reference evidence="4 5" key="1">
    <citation type="submission" date="2020-04" db="EMBL/GenBank/DDBJ databases">
        <title>Ralstonia insidiosa genome sequencing and assembly.</title>
        <authorList>
            <person name="Martins R.C.R."/>
            <person name="Perdigao-Neto L.V."/>
            <person name="Levin A.S.S."/>
            <person name="Costa S.F."/>
        </authorList>
    </citation>
    <scope>NUCLEOTIDE SEQUENCE [LARGE SCALE GENOMIC DNA]</scope>
    <source>
        <strain evidence="4 5">5047</strain>
    </source>
</reference>
<keyword evidence="2" id="KW-0012">Acyltransferase</keyword>
<organism evidence="4 5">
    <name type="scientific">Ralstonia insidiosa</name>
    <dbReference type="NCBI Taxonomy" id="190721"/>
    <lineage>
        <taxon>Bacteria</taxon>
        <taxon>Pseudomonadati</taxon>
        <taxon>Pseudomonadota</taxon>
        <taxon>Betaproteobacteria</taxon>
        <taxon>Burkholderiales</taxon>
        <taxon>Burkholderiaceae</taxon>
        <taxon>Ralstonia</taxon>
    </lineage>
</organism>
<dbReference type="PANTHER" id="PTHR43877:SF1">
    <property type="entry name" value="ACETYLTRANSFERASE"/>
    <property type="match status" value="1"/>
</dbReference>
<feature type="domain" description="N-acetyltransferase" evidence="3">
    <location>
        <begin position="16"/>
        <end position="178"/>
    </location>
</feature>
<sequence length="196" mass="21336">MNERYPRNVQCADTAYEIVPMKPEDGAAMSAFIATLPPHDLLFLDKDVTHPKVIAAWMAALDSGHVHSLVARRSGTVVGCTAIVTADLTWSRHVGEMRVLVSPSERSKGLGRELVQECFATALGLGLEKLCVRMTVDQRAAIAAFEGIGFRAEALLRNQVRDRDGNNHDLVILGHEVVEVQSRLSVFGITDAFAGD</sequence>
<dbReference type="InterPro" id="IPR050832">
    <property type="entry name" value="Bact_Acetyltransf"/>
</dbReference>
<dbReference type="SUPFAM" id="SSF55729">
    <property type="entry name" value="Acyl-CoA N-acyltransferases (Nat)"/>
    <property type="match status" value="1"/>
</dbReference>
<name>A0A848NSL6_9RALS</name>
<dbReference type="GO" id="GO:0016747">
    <property type="term" value="F:acyltransferase activity, transferring groups other than amino-acyl groups"/>
    <property type="evidence" value="ECO:0007669"/>
    <property type="project" value="InterPro"/>
</dbReference>
<evidence type="ECO:0000313" key="5">
    <source>
        <dbReference type="Proteomes" id="UP000575469"/>
    </source>
</evidence>
<keyword evidence="1 4" id="KW-0808">Transferase</keyword>
<proteinExistence type="predicted"/>
<accession>A0A848NSL6</accession>
<dbReference type="Pfam" id="PF00583">
    <property type="entry name" value="Acetyltransf_1"/>
    <property type="match status" value="1"/>
</dbReference>
<evidence type="ECO:0000259" key="3">
    <source>
        <dbReference type="PROSITE" id="PS51186"/>
    </source>
</evidence>
<evidence type="ECO:0000313" key="4">
    <source>
        <dbReference type="EMBL" id="NMV38092.1"/>
    </source>
</evidence>
<dbReference type="InterPro" id="IPR016181">
    <property type="entry name" value="Acyl_CoA_acyltransferase"/>
</dbReference>
<dbReference type="Proteomes" id="UP000575469">
    <property type="component" value="Unassembled WGS sequence"/>
</dbReference>
<dbReference type="EMBL" id="JABBZM010000007">
    <property type="protein sequence ID" value="NMV38092.1"/>
    <property type="molecule type" value="Genomic_DNA"/>
</dbReference>
<evidence type="ECO:0000256" key="1">
    <source>
        <dbReference type="ARBA" id="ARBA00022679"/>
    </source>
</evidence>
<comment type="caution">
    <text evidence="4">The sequence shown here is derived from an EMBL/GenBank/DDBJ whole genome shotgun (WGS) entry which is preliminary data.</text>
</comment>